<comment type="caution">
    <text evidence="2">The sequence shown here is derived from an EMBL/GenBank/DDBJ whole genome shotgun (WGS) entry which is preliminary data.</text>
</comment>
<dbReference type="EMBL" id="JBHRWI010000070">
    <property type="protein sequence ID" value="MFC3516908.1"/>
    <property type="molecule type" value="Genomic_DNA"/>
</dbReference>
<keyword evidence="3" id="KW-1185">Reference proteome</keyword>
<accession>A0ABV7R0I3</accession>
<proteinExistence type="predicted"/>
<protein>
    <submittedName>
        <fullName evidence="2">Uncharacterized protein</fullName>
    </submittedName>
</protein>
<evidence type="ECO:0000256" key="1">
    <source>
        <dbReference type="SAM" id="MobiDB-lite"/>
    </source>
</evidence>
<evidence type="ECO:0000313" key="3">
    <source>
        <dbReference type="Proteomes" id="UP001595764"/>
    </source>
</evidence>
<feature type="region of interest" description="Disordered" evidence="1">
    <location>
        <begin position="52"/>
        <end position="75"/>
    </location>
</feature>
<organism evidence="2 3">
    <name type="scientific">Amycolatopsis halotolerans</name>
    <dbReference type="NCBI Taxonomy" id="330083"/>
    <lineage>
        <taxon>Bacteria</taxon>
        <taxon>Bacillati</taxon>
        <taxon>Actinomycetota</taxon>
        <taxon>Actinomycetes</taxon>
        <taxon>Pseudonocardiales</taxon>
        <taxon>Pseudonocardiaceae</taxon>
        <taxon>Amycolatopsis</taxon>
    </lineage>
</organism>
<dbReference type="RefSeq" id="WP_377870232.1">
    <property type="nucleotide sequence ID" value="NZ_JBHMAY010000021.1"/>
</dbReference>
<reference evidence="3" key="1">
    <citation type="journal article" date="2019" name="Int. J. Syst. Evol. Microbiol.">
        <title>The Global Catalogue of Microorganisms (GCM) 10K type strain sequencing project: providing services to taxonomists for standard genome sequencing and annotation.</title>
        <authorList>
            <consortium name="The Broad Institute Genomics Platform"/>
            <consortium name="The Broad Institute Genome Sequencing Center for Infectious Disease"/>
            <person name="Wu L."/>
            <person name="Ma J."/>
        </authorList>
    </citation>
    <scope>NUCLEOTIDE SEQUENCE [LARGE SCALE GENOMIC DNA]</scope>
    <source>
        <strain evidence="3">CGMCC 4.7682</strain>
    </source>
</reference>
<evidence type="ECO:0000313" key="2">
    <source>
        <dbReference type="EMBL" id="MFC3516908.1"/>
    </source>
</evidence>
<name>A0ABV7R0I3_9PSEU</name>
<dbReference type="Proteomes" id="UP001595764">
    <property type="component" value="Unassembled WGS sequence"/>
</dbReference>
<gene>
    <name evidence="2" type="ORF">ACFORO_42575</name>
</gene>
<sequence length="142" mass="15530">MTQKTWHEVNGTLFGFPALPPDEDWTKDPYAKILAGQAAILETAAKVKYRKPTKPRGFKGPKPGDGVFTPERGKPGSVLEVDGKRFEVWADAPAWGGSKAIWAVCDGRYYRVNKYGEYAEFAAAGYQIGEARRGDYAGKAAA</sequence>